<accession>A0A451BRX3</accession>
<dbReference type="EMBL" id="CAADFR010000126">
    <property type="protein sequence ID" value="VFK42641.1"/>
    <property type="molecule type" value="Genomic_DNA"/>
</dbReference>
<evidence type="ECO:0000313" key="3">
    <source>
        <dbReference type="EMBL" id="VFK81051.1"/>
    </source>
</evidence>
<name>A0A451BRX3_9GAMM</name>
<organism evidence="3">
    <name type="scientific">Candidatus Kentrum sp. SD</name>
    <dbReference type="NCBI Taxonomy" id="2126332"/>
    <lineage>
        <taxon>Bacteria</taxon>
        <taxon>Pseudomonadati</taxon>
        <taxon>Pseudomonadota</taxon>
        <taxon>Gammaproteobacteria</taxon>
        <taxon>Candidatus Kentrum</taxon>
    </lineage>
</organism>
<gene>
    <name evidence="3" type="ORF">BECKSD772D_GA0070982_12082</name>
    <name evidence="2" type="ORF">BECKSD772E_GA0070983_11932</name>
    <name evidence="1" type="ORF">BECKSD772F_GA0070984_11269</name>
</gene>
<reference evidence="3" key="1">
    <citation type="submission" date="2019-02" db="EMBL/GenBank/DDBJ databases">
        <authorList>
            <person name="Gruber-Vodicka R. H."/>
            <person name="Seah K. B. B."/>
        </authorList>
    </citation>
    <scope>NUCLEOTIDE SEQUENCE</scope>
    <source>
        <strain evidence="3">BECK_S127</strain>
        <strain evidence="2">BECK_S1320</strain>
        <strain evidence="1">BECK_S1321</strain>
    </source>
</reference>
<proteinExistence type="predicted"/>
<dbReference type="EMBL" id="CAADHB010000208">
    <property type="protein sequence ID" value="VFK81051.1"/>
    <property type="molecule type" value="Genomic_DNA"/>
</dbReference>
<dbReference type="AlphaFoldDB" id="A0A451BRX3"/>
<evidence type="ECO:0000313" key="2">
    <source>
        <dbReference type="EMBL" id="VFK49576.1"/>
    </source>
</evidence>
<dbReference type="EMBL" id="CAADFU010000193">
    <property type="protein sequence ID" value="VFK49576.1"/>
    <property type="molecule type" value="Genomic_DNA"/>
</dbReference>
<sequence length="171" mass="20124">MRKIVRSSESDKKTYPPWIVSKMLELDDNLKFKNNSRTKITDFLELYMAIWSLSSKPYQKKYWGIDSPESVDNYSETMEEFLGTGRAVLDTSDYAVEMTSKQREMLQKLYDMMEDFEWDDDTADDPGYGINDHEIIEDPKFDKCRKYARLVYEELSGDDLDAWEKARTAGE</sequence>
<protein>
    <submittedName>
        <fullName evidence="3">Uncharacterized protein</fullName>
    </submittedName>
</protein>
<evidence type="ECO:0000313" key="1">
    <source>
        <dbReference type="EMBL" id="VFK42641.1"/>
    </source>
</evidence>